<sequence length="98" mass="11044">MGRIDFEGWNTQIDDLKELNGAPEVRRLGLEFKQFPGLITASRAGNVAAYYLILQEVRNRLVSGGFAVTVVLSTGERRSIEMTRDYVFEDGKNISDLF</sequence>
<accession>A0ABT0A1E1</accession>
<organism evidence="1 2">
    <name type="scientific">Cognatiluteimonas sedimenti</name>
    <dbReference type="NCBI Taxonomy" id="2927791"/>
    <lineage>
        <taxon>Bacteria</taxon>
        <taxon>Pseudomonadati</taxon>
        <taxon>Pseudomonadota</taxon>
        <taxon>Gammaproteobacteria</taxon>
        <taxon>Lysobacterales</taxon>
        <taxon>Lysobacteraceae</taxon>
        <taxon>Cognatiluteimonas</taxon>
    </lineage>
</organism>
<evidence type="ECO:0000313" key="1">
    <source>
        <dbReference type="EMBL" id="MCJ0824804.1"/>
    </source>
</evidence>
<evidence type="ECO:0000313" key="2">
    <source>
        <dbReference type="Proteomes" id="UP001165423"/>
    </source>
</evidence>
<dbReference type="EMBL" id="JALGCL010000001">
    <property type="protein sequence ID" value="MCJ0824804.1"/>
    <property type="molecule type" value="Genomic_DNA"/>
</dbReference>
<gene>
    <name evidence="1" type="ORF">MQC88_02330</name>
</gene>
<protein>
    <submittedName>
        <fullName evidence="1">Uncharacterized protein</fullName>
    </submittedName>
</protein>
<keyword evidence="2" id="KW-1185">Reference proteome</keyword>
<proteinExistence type="predicted"/>
<name>A0ABT0A1E1_9GAMM</name>
<dbReference type="RefSeq" id="WP_243318868.1">
    <property type="nucleotide sequence ID" value="NZ_JALGCL010000001.1"/>
</dbReference>
<reference evidence="1 2" key="1">
    <citation type="submission" date="2022-03" db="EMBL/GenBank/DDBJ databases">
        <title>Luteimonas soily sp. nov., a novel bacterium isolated from the soil.</title>
        <authorList>
            <person name="Zhang X."/>
        </authorList>
    </citation>
    <scope>NUCLEOTIDE SEQUENCE [LARGE SCALE GENOMIC DNA]</scope>
    <source>
        <strain evidence="1 2">50</strain>
    </source>
</reference>
<comment type="caution">
    <text evidence="1">The sequence shown here is derived from an EMBL/GenBank/DDBJ whole genome shotgun (WGS) entry which is preliminary data.</text>
</comment>
<dbReference type="Proteomes" id="UP001165423">
    <property type="component" value="Unassembled WGS sequence"/>
</dbReference>